<gene>
    <name evidence="3" type="ORF">CEUSTIGMA_g4951.t1</name>
</gene>
<proteinExistence type="predicted"/>
<sequence length="267" mass="29791">MVNNKKSPKKFEASIKETTSVTSHVKKKDVLPKKPPNVKNLNFESTTSLIALALSCFVVLQCPTHMMKAVNEQNRFTTKPVSPLEITAWTGSELLPTATPLFRLMLYPGVMIKQVSQVLTYCYLGNGPCDFTSLTEYNKIWKGTLIKRQDQYDWRTSAGKNFAFLSCSSTVVTVAGLACFFVPVNMVVVGLLLMIAGLYYTKECSVLPNLMFMIFLGFMMLVGDPKPKDTKPGHSSSPLSQSEAAPTQKLEANRKKDTTNKRHLYEI</sequence>
<organism evidence="3 4">
    <name type="scientific">Chlamydomonas eustigma</name>
    <dbReference type="NCBI Taxonomy" id="1157962"/>
    <lineage>
        <taxon>Eukaryota</taxon>
        <taxon>Viridiplantae</taxon>
        <taxon>Chlorophyta</taxon>
        <taxon>core chlorophytes</taxon>
        <taxon>Chlorophyceae</taxon>
        <taxon>CS clade</taxon>
        <taxon>Chlamydomonadales</taxon>
        <taxon>Chlamydomonadaceae</taxon>
        <taxon>Chlamydomonas</taxon>
    </lineage>
</organism>
<keyword evidence="2" id="KW-0472">Membrane</keyword>
<evidence type="ECO:0000313" key="4">
    <source>
        <dbReference type="Proteomes" id="UP000232323"/>
    </source>
</evidence>
<keyword evidence="2" id="KW-0812">Transmembrane</keyword>
<feature type="compositionally biased region" description="Basic and acidic residues" evidence="1">
    <location>
        <begin position="251"/>
        <end position="267"/>
    </location>
</feature>
<feature type="compositionally biased region" description="Polar residues" evidence="1">
    <location>
        <begin position="233"/>
        <end position="245"/>
    </location>
</feature>
<evidence type="ECO:0000256" key="1">
    <source>
        <dbReference type="SAM" id="MobiDB-lite"/>
    </source>
</evidence>
<evidence type="ECO:0000313" key="3">
    <source>
        <dbReference type="EMBL" id="GAX77507.1"/>
    </source>
</evidence>
<comment type="caution">
    <text evidence="3">The sequence shown here is derived from an EMBL/GenBank/DDBJ whole genome shotgun (WGS) entry which is preliminary data.</text>
</comment>
<protein>
    <submittedName>
        <fullName evidence="3">Uncharacterized protein</fullName>
    </submittedName>
</protein>
<dbReference type="EMBL" id="BEGY01000025">
    <property type="protein sequence ID" value="GAX77507.1"/>
    <property type="molecule type" value="Genomic_DNA"/>
</dbReference>
<reference evidence="3 4" key="1">
    <citation type="submission" date="2017-08" db="EMBL/GenBank/DDBJ databases">
        <title>Acidophilic green algal genome provides insights into adaptation to an acidic environment.</title>
        <authorList>
            <person name="Hirooka S."/>
            <person name="Hirose Y."/>
            <person name="Kanesaki Y."/>
            <person name="Higuchi S."/>
            <person name="Fujiwara T."/>
            <person name="Onuma R."/>
            <person name="Era A."/>
            <person name="Ohbayashi R."/>
            <person name="Uzuka A."/>
            <person name="Nozaki H."/>
            <person name="Yoshikawa H."/>
            <person name="Miyagishima S.Y."/>
        </authorList>
    </citation>
    <scope>NUCLEOTIDE SEQUENCE [LARGE SCALE GENOMIC DNA]</scope>
    <source>
        <strain evidence="3 4">NIES-2499</strain>
    </source>
</reference>
<name>A0A250X358_9CHLO</name>
<feature type="transmembrane region" description="Helical" evidence="2">
    <location>
        <begin position="206"/>
        <end position="223"/>
    </location>
</feature>
<feature type="region of interest" description="Disordered" evidence="1">
    <location>
        <begin position="227"/>
        <end position="267"/>
    </location>
</feature>
<dbReference type="Proteomes" id="UP000232323">
    <property type="component" value="Unassembled WGS sequence"/>
</dbReference>
<evidence type="ECO:0000256" key="2">
    <source>
        <dbReference type="SAM" id="Phobius"/>
    </source>
</evidence>
<keyword evidence="4" id="KW-1185">Reference proteome</keyword>
<keyword evidence="2" id="KW-1133">Transmembrane helix</keyword>
<accession>A0A250X358</accession>
<feature type="transmembrane region" description="Helical" evidence="2">
    <location>
        <begin position="170"/>
        <end position="200"/>
    </location>
</feature>
<dbReference type="AlphaFoldDB" id="A0A250X358"/>